<protein>
    <recommendedName>
        <fullName evidence="3">DNA-binding protein</fullName>
    </recommendedName>
</protein>
<gene>
    <name evidence="1" type="ORF">M3N55_12070</name>
</gene>
<proteinExistence type="predicted"/>
<dbReference type="Proteomes" id="UP001202550">
    <property type="component" value="Unassembled WGS sequence"/>
</dbReference>
<keyword evidence="2" id="KW-1185">Reference proteome</keyword>
<sequence>MTRQALMTADAVPLAEAARRMGVSDARLRQRIAAGSLMAVHRPHGRGWLIPAFQLTEAGEVPHLGRVLQATGRPVSAQAMDRFFRTPREDLEGVSPREWLIAGGDPAIIESILSGL</sequence>
<accession>A0ABT0M3M0</accession>
<organism evidence="1 2">
    <name type="scientific">Roseinatronobacter domitianus</name>
    <dbReference type="NCBI Taxonomy" id="2940293"/>
    <lineage>
        <taxon>Bacteria</taxon>
        <taxon>Pseudomonadati</taxon>
        <taxon>Pseudomonadota</taxon>
        <taxon>Alphaproteobacteria</taxon>
        <taxon>Rhodobacterales</taxon>
        <taxon>Paracoccaceae</taxon>
        <taxon>Roseinatronobacter</taxon>
    </lineage>
</organism>
<dbReference type="EMBL" id="JALZWP010000012">
    <property type="protein sequence ID" value="MCL1629467.1"/>
    <property type="molecule type" value="Genomic_DNA"/>
</dbReference>
<reference evidence="1 2" key="1">
    <citation type="submission" date="2022-05" db="EMBL/GenBank/DDBJ databases">
        <title>Seasonal and diel survey of microbial diversity of the Tyrrhenian coast.</title>
        <authorList>
            <person name="Gattoni G."/>
            <person name="Corral P."/>
        </authorList>
    </citation>
    <scope>NUCLEOTIDE SEQUENCE [LARGE SCALE GENOMIC DNA]</scope>
    <source>
        <strain evidence="1 2">V10</strain>
    </source>
</reference>
<comment type="caution">
    <text evidence="1">The sequence shown here is derived from an EMBL/GenBank/DDBJ whole genome shotgun (WGS) entry which is preliminary data.</text>
</comment>
<evidence type="ECO:0000313" key="1">
    <source>
        <dbReference type="EMBL" id="MCL1629467.1"/>
    </source>
</evidence>
<evidence type="ECO:0000313" key="2">
    <source>
        <dbReference type="Proteomes" id="UP001202550"/>
    </source>
</evidence>
<evidence type="ECO:0008006" key="3">
    <source>
        <dbReference type="Google" id="ProtNLM"/>
    </source>
</evidence>
<name>A0ABT0M3M0_9RHOB</name>